<proteinExistence type="predicted"/>
<protein>
    <submittedName>
        <fullName evidence="2">DUF262 domain-containing protein</fullName>
    </submittedName>
</protein>
<dbReference type="PANTHER" id="PTHR37292">
    <property type="entry name" value="VNG6097C"/>
    <property type="match status" value="1"/>
</dbReference>
<dbReference type="Pfam" id="PF03235">
    <property type="entry name" value="GmrSD_N"/>
    <property type="match status" value="1"/>
</dbReference>
<feature type="domain" description="GmrSD restriction endonucleases N-terminal" evidence="1">
    <location>
        <begin position="17"/>
        <end position="254"/>
    </location>
</feature>
<evidence type="ECO:0000313" key="3">
    <source>
        <dbReference type="Proteomes" id="UP001170481"/>
    </source>
</evidence>
<dbReference type="InterPro" id="IPR004919">
    <property type="entry name" value="GmrSD_N"/>
</dbReference>
<sequence length="604" mass="68190">MSLEVNTKKISDCLALLKKGQWQIPKFQRDFVWKSSQVKELIQSILKGYPLGLVTVWDQPQSAPHTQSEPIVLKDKTSYQDFDESPAVVKMVLDGKQRLTSLAMVFGGLKSKDKRYSFTGDWYIDLNKFMSEGQGRDTCVVFYKDAELEKHNLDSVSSRVANRLLPLNEYESYDIYLSAVHNPSTYSTVSTPSQEEKDNLVRAISEIKRAIDNIKIPVAEISSAITLGEVCEIFDVLNTTGTKVSTFDLLHNNLYSKSEGVFVLKDVFKTAADLTNLGLLCDENRQEFFCQMVTGAFLLSEERKDDKYKSIATIKGKDLIETPLEYYVEIQSEFLKLDVYSKDLLDDVLGFVAPIKEIPYPASTILYLSLRVNGTEEYKSSSVTKLFKAFYWRNVLLTRYDQGFLSQFGRDLFILKGILTEVGEDKYDEKLDEMLGAGSSYLSEDSIKALLLDSDLGGALKQAMQIVIKSNVKNDIVSQSPLAWDAHKGKGKVELHHIFPAKWCKSNDGVSESITTALNDYGRNCIANMMPLSSQSNRSWSDVSPATAIQTLNLDWHSSPDAYIDSFIHEEQFGYLQSTDIKSFLESRASIIAKHVYEMQFVSH</sequence>
<name>A0AAP4U0A4_9GAMM</name>
<reference evidence="2" key="1">
    <citation type="submission" date="2023-07" db="EMBL/GenBank/DDBJ databases">
        <title>Genome content predicts the carbon catabolic preferences of heterotrophic bacteria.</title>
        <authorList>
            <person name="Gralka M."/>
        </authorList>
    </citation>
    <scope>NUCLEOTIDE SEQUENCE</scope>
    <source>
        <strain evidence="2">C2R13</strain>
    </source>
</reference>
<dbReference type="AlphaFoldDB" id="A0AAP4U0A4"/>
<accession>A0AAP4U0A4</accession>
<dbReference type="EMBL" id="JAUORK010000009">
    <property type="protein sequence ID" value="MDO6672251.1"/>
    <property type="molecule type" value="Genomic_DNA"/>
</dbReference>
<dbReference type="PANTHER" id="PTHR37292:SF2">
    <property type="entry name" value="DUF262 DOMAIN-CONTAINING PROTEIN"/>
    <property type="match status" value="1"/>
</dbReference>
<organism evidence="2 3">
    <name type="scientific">Cobetia amphilecti</name>
    <dbReference type="NCBI Taxonomy" id="1055104"/>
    <lineage>
        <taxon>Bacteria</taxon>
        <taxon>Pseudomonadati</taxon>
        <taxon>Pseudomonadota</taxon>
        <taxon>Gammaproteobacteria</taxon>
        <taxon>Oceanospirillales</taxon>
        <taxon>Halomonadaceae</taxon>
        <taxon>Cobetia</taxon>
    </lineage>
</organism>
<evidence type="ECO:0000259" key="1">
    <source>
        <dbReference type="Pfam" id="PF03235"/>
    </source>
</evidence>
<gene>
    <name evidence="2" type="ORF">Q4535_08965</name>
</gene>
<dbReference type="RefSeq" id="WP_303593897.1">
    <property type="nucleotide sequence ID" value="NZ_JAUORK010000009.1"/>
</dbReference>
<evidence type="ECO:0000313" key="2">
    <source>
        <dbReference type="EMBL" id="MDO6672251.1"/>
    </source>
</evidence>
<comment type="caution">
    <text evidence="2">The sequence shown here is derived from an EMBL/GenBank/DDBJ whole genome shotgun (WGS) entry which is preliminary data.</text>
</comment>
<dbReference type="Proteomes" id="UP001170481">
    <property type="component" value="Unassembled WGS sequence"/>
</dbReference>